<feature type="domain" description="Non-reducing end beta-L-arabinofuranosidase-like GH127 catalytic" evidence="1">
    <location>
        <begin position="68"/>
        <end position="514"/>
    </location>
</feature>
<sequence>MKSSQPWHARLSRRGVLVGGAVAGGTLTAGTLLPQLGSAAPPTPAATAAARLIANPAGWSVEPFPLSDVTLDPGSVFERGRRNMLELARRYPLESLLVIFRLQAGLITREEALAARPAGGWEGWPDGGVDAAIEQRWGDDYVRGTNRAGASGLLRGHYSGHMLSMLSMAYASTHDEAILQRVQQLVDGLEECRAAMAAGKGGVTYSHPGFLSAYGEWQFSALEEFAPYGEIWAPYYTLAKILAGLVEAYRHCGYQPALALAQGIGHWVHSRLSKCSVEQLQRMWSIYIGGEFGGMNEALYDLWVISEGQPDPYDAPRDEFLECAQLFDQDRLIASCTAGEDPLTDLHANQHIPQFVGYAKLAAAELTPRAGAEGFDYHATARNFYAMINPGRMYAHGGTGEGEMWGPPHTVAGDIGSRNAESCAAYNMLKVSRSLFFMEPDAAYMDYYERTLLNHVLGGRTRGLDNADNEGTALSPGNCYMYPVHPGATKEYGNGNIGTCCGGSALESHIKYQDTIWTHAKDDSALYVNLYMPSTLDWTTKGVVVQQITEYPQAETSNITVTDGGGEFALHVRIPAWTNGATVAVNGAEPESAASGGYHVVPARRWAVGDTVEVTIPMELRTEASDDRADIQSLFYGPTLLNALGSSKSFLNFSFYRRLGLDATIQHGYRRRTDETHGHFLFEIDGTTFEPAWNGNNSAYHMYFQRSEDTIAFAGADSGLRNPQRTLVRDGREQTVTLLDEVWESAPFVDRGEFLAAVRDVTDDWQAAGQLSSRNRQTILVTAGKARL</sequence>
<dbReference type="RefSeq" id="WP_143937191.1">
    <property type="nucleotide sequence ID" value="NZ_VKKG01000001.1"/>
</dbReference>
<name>A0A553K5X1_9ACTN</name>
<dbReference type="GO" id="GO:0005975">
    <property type="term" value="P:carbohydrate metabolic process"/>
    <property type="evidence" value="ECO:0007669"/>
    <property type="project" value="InterPro"/>
</dbReference>
<dbReference type="InterPro" id="IPR006311">
    <property type="entry name" value="TAT_signal"/>
</dbReference>
<dbReference type="Pfam" id="PF20736">
    <property type="entry name" value="Glyco_hydro127M"/>
    <property type="match status" value="1"/>
</dbReference>
<dbReference type="InterPro" id="IPR012878">
    <property type="entry name" value="Beta-AFase-like_GH127_cat"/>
</dbReference>
<dbReference type="EMBL" id="VKKG01000001">
    <property type="protein sequence ID" value="TRY20107.1"/>
    <property type="molecule type" value="Genomic_DNA"/>
</dbReference>
<keyword evidence="3" id="KW-0378">Hydrolase</keyword>
<dbReference type="SUPFAM" id="SSF48208">
    <property type="entry name" value="Six-hairpin glycosidases"/>
    <property type="match status" value="1"/>
</dbReference>
<dbReference type="AlphaFoldDB" id="A0A553K5X1"/>
<dbReference type="Pfam" id="PF07944">
    <property type="entry name" value="Beta-AFase-like_GH127_cat"/>
    <property type="match status" value="1"/>
</dbReference>
<evidence type="ECO:0000313" key="4">
    <source>
        <dbReference type="Proteomes" id="UP000317638"/>
    </source>
</evidence>
<keyword evidence="4" id="KW-1185">Reference proteome</keyword>
<dbReference type="Proteomes" id="UP000317638">
    <property type="component" value="Unassembled WGS sequence"/>
</dbReference>
<evidence type="ECO:0000313" key="3">
    <source>
        <dbReference type="EMBL" id="TRY20107.1"/>
    </source>
</evidence>
<organism evidence="3 4">
    <name type="scientific">Tessaracoccus rhinocerotis</name>
    <dbReference type="NCBI Taxonomy" id="1689449"/>
    <lineage>
        <taxon>Bacteria</taxon>
        <taxon>Bacillati</taxon>
        <taxon>Actinomycetota</taxon>
        <taxon>Actinomycetes</taxon>
        <taxon>Propionibacteriales</taxon>
        <taxon>Propionibacteriaceae</taxon>
        <taxon>Tessaracoccus</taxon>
    </lineage>
</organism>
<accession>A0A553K5X1</accession>
<protein>
    <submittedName>
        <fullName evidence="3">Glycosyl hydrolase</fullName>
    </submittedName>
</protein>
<comment type="caution">
    <text evidence="3">The sequence shown here is derived from an EMBL/GenBank/DDBJ whole genome shotgun (WGS) entry which is preliminary data.</text>
</comment>
<dbReference type="PROSITE" id="PS51318">
    <property type="entry name" value="TAT"/>
    <property type="match status" value="1"/>
</dbReference>
<dbReference type="GO" id="GO:0016787">
    <property type="term" value="F:hydrolase activity"/>
    <property type="evidence" value="ECO:0007669"/>
    <property type="project" value="UniProtKB-KW"/>
</dbReference>
<evidence type="ECO:0000259" key="2">
    <source>
        <dbReference type="Pfam" id="PF20736"/>
    </source>
</evidence>
<proteinExistence type="predicted"/>
<dbReference type="OrthoDB" id="251941at2"/>
<dbReference type="PANTHER" id="PTHR31151">
    <property type="entry name" value="PROLINE-TRNA LIGASE (DUF1680)"/>
    <property type="match status" value="1"/>
</dbReference>
<feature type="domain" description="Non-reducing end beta-L-arabinofuranosidase-like GH127 middle" evidence="2">
    <location>
        <begin position="526"/>
        <end position="618"/>
    </location>
</feature>
<dbReference type="InterPro" id="IPR049046">
    <property type="entry name" value="Beta-AFase-like_GH127_middle"/>
</dbReference>
<dbReference type="InterPro" id="IPR008928">
    <property type="entry name" value="6-hairpin_glycosidase_sf"/>
</dbReference>
<dbReference type="PANTHER" id="PTHR31151:SF0">
    <property type="entry name" value="PROLINE-TRNA LIGASE (DUF1680)"/>
    <property type="match status" value="1"/>
</dbReference>
<reference evidence="3 4" key="1">
    <citation type="submission" date="2019-07" db="EMBL/GenBank/DDBJ databases">
        <authorList>
            <person name="Zhou L.-Y."/>
        </authorList>
    </citation>
    <scope>NUCLEOTIDE SEQUENCE [LARGE SCALE GENOMIC DNA]</scope>
    <source>
        <strain evidence="3 4">YIM 101269</strain>
    </source>
</reference>
<evidence type="ECO:0000259" key="1">
    <source>
        <dbReference type="Pfam" id="PF07944"/>
    </source>
</evidence>
<gene>
    <name evidence="3" type="ORF">FOJ82_04375</name>
</gene>